<evidence type="ECO:0000259" key="9">
    <source>
        <dbReference type="PROSITE" id="PS50110"/>
    </source>
</evidence>
<keyword evidence="6" id="KW-0804">Transcription</keyword>
<keyword evidence="3" id="KW-0902">Two-component regulatory system</keyword>
<dbReference type="GO" id="GO:0000156">
    <property type="term" value="F:phosphorelay response regulator activity"/>
    <property type="evidence" value="ECO:0007669"/>
    <property type="project" value="TreeGrafter"/>
</dbReference>
<dbReference type="GO" id="GO:0032993">
    <property type="term" value="C:protein-DNA complex"/>
    <property type="evidence" value="ECO:0007669"/>
    <property type="project" value="TreeGrafter"/>
</dbReference>
<keyword evidence="2 7" id="KW-0597">Phosphoprotein</keyword>
<dbReference type="Gene3D" id="1.10.10.10">
    <property type="entry name" value="Winged helix-like DNA-binding domain superfamily/Winged helix DNA-binding domain"/>
    <property type="match status" value="1"/>
</dbReference>
<dbReference type="Pfam" id="PF00072">
    <property type="entry name" value="Response_reg"/>
    <property type="match status" value="1"/>
</dbReference>
<keyword evidence="12" id="KW-1185">Reference proteome</keyword>
<dbReference type="SUPFAM" id="SSF52172">
    <property type="entry name" value="CheY-like"/>
    <property type="match status" value="1"/>
</dbReference>
<keyword evidence="5 8" id="KW-0238">DNA-binding</keyword>
<evidence type="ECO:0000256" key="7">
    <source>
        <dbReference type="PROSITE-ProRule" id="PRU00169"/>
    </source>
</evidence>
<evidence type="ECO:0000256" key="2">
    <source>
        <dbReference type="ARBA" id="ARBA00022553"/>
    </source>
</evidence>
<keyword evidence="4" id="KW-0805">Transcription regulation</keyword>
<dbReference type="GO" id="GO:0000976">
    <property type="term" value="F:transcription cis-regulatory region binding"/>
    <property type="evidence" value="ECO:0007669"/>
    <property type="project" value="TreeGrafter"/>
</dbReference>
<evidence type="ECO:0000256" key="1">
    <source>
        <dbReference type="ARBA" id="ARBA00004496"/>
    </source>
</evidence>
<dbReference type="PROSITE" id="PS50110">
    <property type="entry name" value="RESPONSE_REGULATORY"/>
    <property type="match status" value="1"/>
</dbReference>
<dbReference type="SMART" id="SM00862">
    <property type="entry name" value="Trans_reg_C"/>
    <property type="match status" value="1"/>
</dbReference>
<dbReference type="PANTHER" id="PTHR48111">
    <property type="entry name" value="REGULATOR OF RPOS"/>
    <property type="match status" value="1"/>
</dbReference>
<dbReference type="GO" id="GO:0006355">
    <property type="term" value="P:regulation of DNA-templated transcription"/>
    <property type="evidence" value="ECO:0007669"/>
    <property type="project" value="InterPro"/>
</dbReference>
<name>A0A7C8GQS2_9BACI</name>
<dbReference type="InterPro" id="IPR001789">
    <property type="entry name" value="Sig_transdc_resp-reg_receiver"/>
</dbReference>
<dbReference type="FunFam" id="3.40.50.2300:FF:000001">
    <property type="entry name" value="DNA-binding response regulator PhoB"/>
    <property type="match status" value="1"/>
</dbReference>
<dbReference type="CDD" id="cd00383">
    <property type="entry name" value="trans_reg_C"/>
    <property type="match status" value="1"/>
</dbReference>
<evidence type="ECO:0000256" key="8">
    <source>
        <dbReference type="PROSITE-ProRule" id="PRU01091"/>
    </source>
</evidence>
<comment type="caution">
    <text evidence="11">The sequence shown here is derived from an EMBL/GenBank/DDBJ whole genome shotgun (WGS) entry which is preliminary data.</text>
</comment>
<feature type="modified residue" description="4-aspartylphosphate" evidence="7">
    <location>
        <position position="53"/>
    </location>
</feature>
<dbReference type="SUPFAM" id="SSF46894">
    <property type="entry name" value="C-terminal effector domain of the bipartite response regulators"/>
    <property type="match status" value="1"/>
</dbReference>
<dbReference type="PANTHER" id="PTHR48111:SF2">
    <property type="entry name" value="RESPONSE REGULATOR SAER"/>
    <property type="match status" value="1"/>
</dbReference>
<dbReference type="InterPro" id="IPR036388">
    <property type="entry name" value="WH-like_DNA-bd_sf"/>
</dbReference>
<feature type="DNA-binding region" description="OmpR/PhoB-type" evidence="8">
    <location>
        <begin position="132"/>
        <end position="231"/>
    </location>
</feature>
<dbReference type="InterPro" id="IPR001867">
    <property type="entry name" value="OmpR/PhoB-type_DNA-bd"/>
</dbReference>
<dbReference type="InterPro" id="IPR039420">
    <property type="entry name" value="WalR-like"/>
</dbReference>
<evidence type="ECO:0000313" key="11">
    <source>
        <dbReference type="EMBL" id="KAB8126177.1"/>
    </source>
</evidence>
<dbReference type="GO" id="GO:0005829">
    <property type="term" value="C:cytosol"/>
    <property type="evidence" value="ECO:0007669"/>
    <property type="project" value="TreeGrafter"/>
</dbReference>
<dbReference type="Pfam" id="PF00486">
    <property type="entry name" value="Trans_reg_C"/>
    <property type="match status" value="1"/>
</dbReference>
<dbReference type="RefSeq" id="WP_153406737.1">
    <property type="nucleotide sequence ID" value="NZ_ML762451.1"/>
</dbReference>
<feature type="domain" description="OmpR/PhoB-type" evidence="10">
    <location>
        <begin position="132"/>
        <end position="231"/>
    </location>
</feature>
<evidence type="ECO:0000256" key="3">
    <source>
        <dbReference type="ARBA" id="ARBA00023012"/>
    </source>
</evidence>
<evidence type="ECO:0000256" key="5">
    <source>
        <dbReference type="ARBA" id="ARBA00023125"/>
    </source>
</evidence>
<dbReference type="AlphaFoldDB" id="A0A7C8GQS2"/>
<dbReference type="InterPro" id="IPR011006">
    <property type="entry name" value="CheY-like_superfamily"/>
</dbReference>
<evidence type="ECO:0000313" key="12">
    <source>
        <dbReference type="Proteomes" id="UP000480246"/>
    </source>
</evidence>
<protein>
    <submittedName>
        <fullName evidence="11">Response regulator transcription factor</fullName>
    </submittedName>
</protein>
<accession>A0A7C8GQS2</accession>
<dbReference type="InterPro" id="IPR016032">
    <property type="entry name" value="Sig_transdc_resp-reg_C-effctor"/>
</dbReference>
<dbReference type="EMBL" id="WEID01000114">
    <property type="protein sequence ID" value="KAB8126177.1"/>
    <property type="molecule type" value="Genomic_DNA"/>
</dbReference>
<feature type="domain" description="Response regulatory" evidence="9">
    <location>
        <begin position="4"/>
        <end position="117"/>
    </location>
</feature>
<dbReference type="PROSITE" id="PS51755">
    <property type="entry name" value="OMPR_PHOB"/>
    <property type="match status" value="1"/>
</dbReference>
<evidence type="ECO:0000256" key="6">
    <source>
        <dbReference type="ARBA" id="ARBA00023163"/>
    </source>
</evidence>
<dbReference type="OrthoDB" id="9790442at2"/>
<proteinExistence type="predicted"/>
<dbReference type="FunFam" id="1.10.10.10:FF:000018">
    <property type="entry name" value="DNA-binding response regulator ResD"/>
    <property type="match status" value="1"/>
</dbReference>
<dbReference type="Gene3D" id="3.40.50.2300">
    <property type="match status" value="1"/>
</dbReference>
<evidence type="ECO:0000256" key="4">
    <source>
        <dbReference type="ARBA" id="ARBA00023015"/>
    </source>
</evidence>
<dbReference type="SMART" id="SM00448">
    <property type="entry name" value="REC"/>
    <property type="match status" value="1"/>
</dbReference>
<dbReference type="Gene3D" id="6.10.250.690">
    <property type="match status" value="1"/>
</dbReference>
<sequence length="234" mass="26959">MAQVILIVDDDKDICNMIELYLTDEGYHIVKANDGLEAMDLLAIHPVDLVILDIMLPKLDGIEVCRRIREKNNLPIIMLSAKSADIDKAIGLSTGADDYIAKPFSPIEFKARVKAQLRRYTYFNNANNSPEQNVIHIRGLKIVEISRSVFLYDKPVRLTKTEYEILLLLARNVNTVFSLEDIFEKVWKENYYDGNNTVMVHIARLREKIEDNPKEPKIIKNVWGVGYKIEHEMV</sequence>
<dbReference type="Proteomes" id="UP000480246">
    <property type="component" value="Unassembled WGS sequence"/>
</dbReference>
<gene>
    <name evidence="11" type="ORF">F9U64_20485</name>
</gene>
<evidence type="ECO:0000259" key="10">
    <source>
        <dbReference type="PROSITE" id="PS51755"/>
    </source>
</evidence>
<comment type="subcellular location">
    <subcellularLocation>
        <location evidence="1">Cytoplasm</location>
    </subcellularLocation>
</comment>
<organism evidence="11 12">
    <name type="scientific">Gracilibacillus oryzae</name>
    <dbReference type="NCBI Taxonomy" id="1672701"/>
    <lineage>
        <taxon>Bacteria</taxon>
        <taxon>Bacillati</taxon>
        <taxon>Bacillota</taxon>
        <taxon>Bacilli</taxon>
        <taxon>Bacillales</taxon>
        <taxon>Bacillaceae</taxon>
        <taxon>Gracilibacillus</taxon>
    </lineage>
</organism>
<reference evidence="11 12" key="1">
    <citation type="submission" date="2019-10" db="EMBL/GenBank/DDBJ databases">
        <title>Gracilibacillus sp. nov. isolated from rice seeds.</title>
        <authorList>
            <person name="He S."/>
        </authorList>
    </citation>
    <scope>NUCLEOTIDE SEQUENCE [LARGE SCALE GENOMIC DNA]</scope>
    <source>
        <strain evidence="11 12">TD8</strain>
    </source>
</reference>
<dbReference type="CDD" id="cd17574">
    <property type="entry name" value="REC_OmpR"/>
    <property type="match status" value="1"/>
</dbReference>